<proteinExistence type="predicted"/>
<dbReference type="AlphaFoldDB" id="A0A4S8KB48"/>
<feature type="signal peptide" evidence="2">
    <location>
        <begin position="1"/>
        <end position="28"/>
    </location>
</feature>
<keyword evidence="2" id="KW-0732">Signal</keyword>
<comment type="caution">
    <text evidence="3">The sequence shown here is derived from an EMBL/GenBank/DDBJ whole genome shotgun (WGS) entry which is preliminary data.</text>
</comment>
<dbReference type="Proteomes" id="UP000317650">
    <property type="component" value="Chromosome 4"/>
</dbReference>
<evidence type="ECO:0000256" key="1">
    <source>
        <dbReference type="SAM" id="Phobius"/>
    </source>
</evidence>
<dbReference type="STRING" id="52838.A0A4S8KB48"/>
<keyword evidence="1" id="KW-0812">Transmembrane</keyword>
<dbReference type="EMBL" id="PYDT01000001">
    <property type="protein sequence ID" value="THU72289.1"/>
    <property type="molecule type" value="Genomic_DNA"/>
</dbReference>
<sequence>MELQKGPKSPLSSFLALLWLSLLRVEHCNLVCAVINHSCPEKKRSKEIFGPSQALTLGLQAEVTMRKHGWQLPNHPLQAFCAFLAMVATLPLAQLCFFHMLLVKKGISTYDYVIALREQEREQATGDQESPQMSRVSSMAGLSTTSPFIAFHRGAWCTPPRSFLEEQTRLHLE</sequence>
<keyword evidence="1" id="KW-1133">Transmembrane helix</keyword>
<keyword evidence="1" id="KW-0472">Membrane</keyword>
<evidence type="ECO:0000256" key="2">
    <source>
        <dbReference type="SAM" id="SignalP"/>
    </source>
</evidence>
<feature type="transmembrane region" description="Helical" evidence="1">
    <location>
        <begin position="77"/>
        <end position="102"/>
    </location>
</feature>
<evidence type="ECO:0000313" key="4">
    <source>
        <dbReference type="Proteomes" id="UP000317650"/>
    </source>
</evidence>
<keyword evidence="4" id="KW-1185">Reference proteome</keyword>
<gene>
    <name evidence="3" type="ORF">C4D60_Mb04t10520</name>
</gene>
<organism evidence="3 4">
    <name type="scientific">Musa balbisiana</name>
    <name type="common">Banana</name>
    <dbReference type="NCBI Taxonomy" id="52838"/>
    <lineage>
        <taxon>Eukaryota</taxon>
        <taxon>Viridiplantae</taxon>
        <taxon>Streptophyta</taxon>
        <taxon>Embryophyta</taxon>
        <taxon>Tracheophyta</taxon>
        <taxon>Spermatophyta</taxon>
        <taxon>Magnoliopsida</taxon>
        <taxon>Liliopsida</taxon>
        <taxon>Zingiberales</taxon>
        <taxon>Musaceae</taxon>
        <taxon>Musa</taxon>
    </lineage>
</organism>
<evidence type="ECO:0000313" key="3">
    <source>
        <dbReference type="EMBL" id="THU72289.1"/>
    </source>
</evidence>
<evidence type="ECO:0008006" key="5">
    <source>
        <dbReference type="Google" id="ProtNLM"/>
    </source>
</evidence>
<reference evidence="3 4" key="1">
    <citation type="journal article" date="2019" name="Nat. Plants">
        <title>Genome sequencing of Musa balbisiana reveals subgenome evolution and function divergence in polyploid bananas.</title>
        <authorList>
            <person name="Yao X."/>
        </authorList>
    </citation>
    <scope>NUCLEOTIDE SEQUENCE [LARGE SCALE GENOMIC DNA]</scope>
    <source>
        <strain evidence="4">cv. DH-PKW</strain>
        <tissue evidence="3">Leaves</tissue>
    </source>
</reference>
<name>A0A4S8KB48_MUSBA</name>
<accession>A0A4S8KB48</accession>
<feature type="chain" id="PRO_5020524653" description="Protein S-acyltransferase" evidence="2">
    <location>
        <begin position="29"/>
        <end position="173"/>
    </location>
</feature>
<protein>
    <recommendedName>
        <fullName evidence="5">Protein S-acyltransferase</fullName>
    </recommendedName>
</protein>